<evidence type="ECO:0000256" key="8">
    <source>
        <dbReference type="HAMAP-Rule" id="MF_01207"/>
    </source>
</evidence>
<keyword evidence="11" id="KW-1185">Reference proteome</keyword>
<keyword evidence="4 8" id="KW-0812">Transmembrane</keyword>
<comment type="similarity">
    <text evidence="8">Belongs to the MsrQ family.</text>
</comment>
<accession>A0ABX7QWV1</accession>
<gene>
    <name evidence="8 10" type="primary">msrQ</name>
    <name evidence="10" type="ORF">JYB87_09000</name>
</gene>
<dbReference type="RefSeq" id="WP_207356502.1">
    <property type="nucleotide sequence ID" value="NZ_CP071503.1"/>
</dbReference>
<dbReference type="PANTHER" id="PTHR36964">
    <property type="entry name" value="PROTEIN-METHIONINE-SULFOXIDE REDUCTASE HEME-BINDING SUBUNIT MSRQ"/>
    <property type="match status" value="1"/>
</dbReference>
<reference evidence="10 11" key="1">
    <citation type="submission" date="2021-03" db="EMBL/GenBank/DDBJ databases">
        <title>Novel species identification of genus Shewanella.</title>
        <authorList>
            <person name="Liu G."/>
            <person name="Zhang Q."/>
        </authorList>
    </citation>
    <scope>NUCLEOTIDE SEQUENCE [LARGE SCALE GENOMIC DNA]</scope>
    <source>
        <strain evidence="10 11">FJAT-51800</strain>
    </source>
</reference>
<keyword evidence="8" id="KW-0288">FMN</keyword>
<comment type="subcellular location">
    <subcellularLocation>
        <location evidence="8">Cell membrane</location>
        <topology evidence="8">Multi-pass membrane protein</topology>
    </subcellularLocation>
    <subcellularLocation>
        <location evidence="1">Membrane</location>
        <topology evidence="1">Multi-pass membrane protein</topology>
    </subcellularLocation>
</comment>
<protein>
    <recommendedName>
        <fullName evidence="8">Protein-methionine-sulfoxide reductase heme-binding subunit MsrQ</fullName>
    </recommendedName>
    <alternativeName>
        <fullName evidence="8">Flavocytochrome MsrQ</fullName>
    </alternativeName>
</protein>
<evidence type="ECO:0000259" key="9">
    <source>
        <dbReference type="Pfam" id="PF01794"/>
    </source>
</evidence>
<feature type="transmembrane region" description="Helical" evidence="8">
    <location>
        <begin position="172"/>
        <end position="192"/>
    </location>
</feature>
<keyword evidence="2 8" id="KW-0813">Transport</keyword>
<keyword evidence="8" id="KW-0285">Flavoprotein</keyword>
<feature type="transmembrane region" description="Helical" evidence="8">
    <location>
        <begin position="9"/>
        <end position="28"/>
    </location>
</feature>
<evidence type="ECO:0000256" key="7">
    <source>
        <dbReference type="ARBA" id="ARBA00023136"/>
    </source>
</evidence>
<comment type="function">
    <text evidence="8">Part of the MsrPQ system that repairs oxidized periplasmic proteins containing methionine sulfoxide residues (Met-O), using respiratory chain electrons. Thus protects these proteins from oxidative-stress damage caused by reactive species of oxygen and chlorine generated by the host defense mechanisms. MsrPQ is essential for the maintenance of envelope integrity under bleach stress, rescuing a wide series of structurally unrelated periplasmic proteins from methionine oxidation. MsrQ provides electrons for reduction to the reductase catalytic subunit MsrP, using the quinone pool of the respiratory chain.</text>
</comment>
<name>A0ABX7QWV1_9GAMM</name>
<feature type="transmembrane region" description="Helical" evidence="8">
    <location>
        <begin position="116"/>
        <end position="137"/>
    </location>
</feature>
<dbReference type="NCBIfam" id="NF003831">
    <property type="entry name" value="PRK05419.1-2"/>
    <property type="match status" value="1"/>
</dbReference>
<feature type="transmembrane region" description="Helical" evidence="8">
    <location>
        <begin position="149"/>
        <end position="166"/>
    </location>
</feature>
<comment type="cofactor">
    <cofactor evidence="8">
        <name>FMN</name>
        <dbReference type="ChEBI" id="CHEBI:58210"/>
    </cofactor>
    <text evidence="8">Binds 1 FMN per subunit.</text>
</comment>
<evidence type="ECO:0000256" key="6">
    <source>
        <dbReference type="ARBA" id="ARBA00023004"/>
    </source>
</evidence>
<evidence type="ECO:0000256" key="2">
    <source>
        <dbReference type="ARBA" id="ARBA00022448"/>
    </source>
</evidence>
<feature type="transmembrane region" description="Helical" evidence="8">
    <location>
        <begin position="40"/>
        <end position="68"/>
    </location>
</feature>
<keyword evidence="8" id="KW-0479">Metal-binding</keyword>
<keyword evidence="5 8" id="KW-1133">Transmembrane helix</keyword>
<evidence type="ECO:0000256" key="3">
    <source>
        <dbReference type="ARBA" id="ARBA00022617"/>
    </source>
</evidence>
<sequence>MRISLRMAGAFRAVVHICALLPLIWLYLRVQSGQAGGDPVQYIIHFLGKGALNLLLLSLLVTPLVRVLKQGQLLQLRRPLGLWAFTYACCHLLAYISFDLLFAWRLVLDEIVKRPYLVLGMSVWLVLFALAITSISAIRRKMGKRWQQLHNLVYCATLFAGVHYYWSVKSEVIEPSIYLALIVFLLLIRAKIYKHKWRFLWRLS</sequence>
<dbReference type="Proteomes" id="UP000662770">
    <property type="component" value="Chromosome"/>
</dbReference>
<comment type="subunit">
    <text evidence="8">Heterodimer of a catalytic subunit (MsrP) and a heme-binding subunit (MsrQ).</text>
</comment>
<feature type="transmembrane region" description="Helical" evidence="8">
    <location>
        <begin position="80"/>
        <end position="104"/>
    </location>
</feature>
<proteinExistence type="inferred from homology"/>
<keyword evidence="8" id="KW-0249">Electron transport</keyword>
<dbReference type="HAMAP" id="MF_01207">
    <property type="entry name" value="MsrQ"/>
    <property type="match status" value="1"/>
</dbReference>
<organism evidence="10 11">
    <name type="scientific">Shewanella avicenniae</name>
    <dbReference type="NCBI Taxonomy" id="2814294"/>
    <lineage>
        <taxon>Bacteria</taxon>
        <taxon>Pseudomonadati</taxon>
        <taxon>Pseudomonadota</taxon>
        <taxon>Gammaproteobacteria</taxon>
        <taxon>Alteromonadales</taxon>
        <taxon>Shewanellaceae</taxon>
        <taxon>Shewanella</taxon>
    </lineage>
</organism>
<feature type="domain" description="Ferric oxidoreductase" evidence="9">
    <location>
        <begin position="51"/>
        <end position="160"/>
    </location>
</feature>
<evidence type="ECO:0000256" key="4">
    <source>
        <dbReference type="ARBA" id="ARBA00022692"/>
    </source>
</evidence>
<evidence type="ECO:0000256" key="1">
    <source>
        <dbReference type="ARBA" id="ARBA00004141"/>
    </source>
</evidence>
<dbReference type="InterPro" id="IPR022837">
    <property type="entry name" value="MsrQ-like"/>
</dbReference>
<dbReference type="EMBL" id="CP071503">
    <property type="protein sequence ID" value="QSX35308.1"/>
    <property type="molecule type" value="Genomic_DNA"/>
</dbReference>
<keyword evidence="6 8" id="KW-0408">Iron</keyword>
<comment type="cofactor">
    <cofactor evidence="8">
        <name>heme b</name>
        <dbReference type="ChEBI" id="CHEBI:60344"/>
    </cofactor>
    <text evidence="8">Binds 1 heme b (iron(II)-protoporphyrin IX) group per subunit.</text>
</comment>
<keyword evidence="8" id="KW-1003">Cell membrane</keyword>
<keyword evidence="3 8" id="KW-0349">Heme</keyword>
<dbReference type="PANTHER" id="PTHR36964:SF1">
    <property type="entry name" value="PROTEIN-METHIONINE-SULFOXIDE REDUCTASE HEME-BINDING SUBUNIT MSRQ"/>
    <property type="match status" value="1"/>
</dbReference>
<evidence type="ECO:0000313" key="11">
    <source>
        <dbReference type="Proteomes" id="UP000662770"/>
    </source>
</evidence>
<dbReference type="Pfam" id="PF01794">
    <property type="entry name" value="Ferric_reduct"/>
    <property type="match status" value="1"/>
</dbReference>
<keyword evidence="7 8" id="KW-0472">Membrane</keyword>
<dbReference type="InterPro" id="IPR013130">
    <property type="entry name" value="Fe3_Rdtase_TM_dom"/>
</dbReference>
<evidence type="ECO:0000256" key="5">
    <source>
        <dbReference type="ARBA" id="ARBA00022989"/>
    </source>
</evidence>
<evidence type="ECO:0000313" key="10">
    <source>
        <dbReference type="EMBL" id="QSX35308.1"/>
    </source>
</evidence>